<dbReference type="EC" id="3.4.19.9" evidence="3"/>
<dbReference type="InterPro" id="IPR015527">
    <property type="entry name" value="Pept_C26_g-glut_hydrolase"/>
</dbReference>
<keyword evidence="6" id="KW-0378">Hydrolase</keyword>
<protein>
    <recommendedName>
        <fullName evidence="3">folate gamma-glutamyl hydrolase</fullName>
        <ecNumber evidence="3">3.4.19.9</ecNumber>
    </recommendedName>
</protein>
<dbReference type="GO" id="GO:0046900">
    <property type="term" value="P:tetrahydrofolylpolyglutamate metabolic process"/>
    <property type="evidence" value="ECO:0007669"/>
    <property type="project" value="TreeGrafter"/>
</dbReference>
<dbReference type="PROSITE" id="PS51275">
    <property type="entry name" value="PEPTIDASE_C26_GGH"/>
    <property type="match status" value="1"/>
</dbReference>
<dbReference type="PANTHER" id="PTHR11315:SF0">
    <property type="entry name" value="FOLATE GAMMA-GLUTAMYL HYDROLASE"/>
    <property type="match status" value="1"/>
</dbReference>
<dbReference type="InterPro" id="IPR011697">
    <property type="entry name" value="Peptidase_C26"/>
</dbReference>
<evidence type="ECO:0000256" key="4">
    <source>
        <dbReference type="ARBA" id="ARBA00022525"/>
    </source>
</evidence>
<evidence type="ECO:0000256" key="3">
    <source>
        <dbReference type="ARBA" id="ARBA00012886"/>
    </source>
</evidence>
<evidence type="ECO:0000256" key="5">
    <source>
        <dbReference type="ARBA" id="ARBA00022729"/>
    </source>
</evidence>
<evidence type="ECO:0000256" key="6">
    <source>
        <dbReference type="ARBA" id="ARBA00022801"/>
    </source>
</evidence>
<comment type="similarity">
    <text evidence="2">Belongs to the peptidase C26 family.</text>
</comment>
<dbReference type="PROSITE" id="PS51273">
    <property type="entry name" value="GATASE_TYPE_1"/>
    <property type="match status" value="1"/>
</dbReference>
<reference evidence="7" key="1">
    <citation type="submission" date="2017-10" db="EMBL/GenBank/DDBJ databases">
        <title>Ascovirus isolated from Spodoptera litura (Noctuidae: Lepidoptera) transmitted by generalist endoparasitoid Meteorus pulchricornis (Braconidae: Hymenoptera).</title>
        <authorList>
            <person name="Arai E."/>
            <person name="Ishii K."/>
            <person name="Ishii H."/>
            <person name="Kunimi Y."/>
            <person name="Inoue M.N."/>
            <person name="Makiyama N."/>
            <person name="Sagawa S."/>
            <person name="Nakai M."/>
        </authorList>
    </citation>
    <scope>NUCLEOTIDE SEQUENCE [LARGE SCALE GENOMIC DNA]</scope>
    <source>
        <strain evidence="7">ENT01</strain>
    </source>
</reference>
<organism evidence="7">
    <name type="scientific">Heliothis virescens ascovirus 3j</name>
    <dbReference type="NCBI Taxonomy" id="1561067"/>
    <lineage>
        <taxon>Viruses</taxon>
        <taxon>Varidnaviria</taxon>
        <taxon>Bamfordvirae</taxon>
        <taxon>Nucleocytoviricota</taxon>
        <taxon>Megaviricetes</taxon>
        <taxon>Pimascovirales</taxon>
        <taxon>Pimascovirales incertae sedis</taxon>
        <taxon>Ascoviridae</taxon>
        <taxon>Ascovirus</taxon>
    </lineage>
</organism>
<dbReference type="InterPro" id="IPR029062">
    <property type="entry name" value="Class_I_gatase-like"/>
</dbReference>
<name>A0A2Z5UZG9_9VIRU</name>
<dbReference type="Pfam" id="PF07722">
    <property type="entry name" value="Peptidase_C26"/>
    <property type="match status" value="1"/>
</dbReference>
<sequence length="362" mass="40249">MTPWAPATPELVRIPNAYLGSNNKLRHAYHTTALKVSLRSLLNQFGSVEMYGIEFLTTLFLWIAICVSRSSSLSPVIGVLAGRCNGHATACRGYEGTSKSYVVASYVKALEAAGSVVVPVHVGRDEAYYSATMRSINGLLLPGGKSLEEDYKTAVKHTVAASKKLHDQHGVDVPIFGVCLGMGALLYDEFGERVASESACNATRNDKLKFKDDYGQYEMFRHAPSSVIADFENLPIAIQANNHCINERLVVSLNMSSTWHVTSLLHDDAGNMHAATVEHAVYPFFGVSFHPEKSAYEWHESRYRDNFPAAIVSNRYFYDYFVQKSQRSNNNTLQNVGHYSIYNYAPSFTGKDGGYFVQTYLF</sequence>
<evidence type="ECO:0000256" key="1">
    <source>
        <dbReference type="ARBA" id="ARBA00004239"/>
    </source>
</evidence>
<comment type="subcellular location">
    <subcellularLocation>
        <location evidence="1">Secreted</location>
        <location evidence="1">Extracellular space</location>
    </subcellularLocation>
</comment>
<dbReference type="Proteomes" id="UP000317522">
    <property type="component" value="Segment"/>
</dbReference>
<evidence type="ECO:0000256" key="2">
    <source>
        <dbReference type="ARBA" id="ARBA00011083"/>
    </source>
</evidence>
<dbReference type="SUPFAM" id="SSF52317">
    <property type="entry name" value="Class I glutamine amidotransferase-like"/>
    <property type="match status" value="1"/>
</dbReference>
<dbReference type="GO" id="GO:0005576">
    <property type="term" value="C:extracellular region"/>
    <property type="evidence" value="ECO:0007669"/>
    <property type="project" value="UniProtKB-SubCell"/>
</dbReference>
<dbReference type="GO" id="GO:0034722">
    <property type="term" value="F:gamma-glutamyl-peptidase activity"/>
    <property type="evidence" value="ECO:0007669"/>
    <property type="project" value="UniProtKB-EC"/>
</dbReference>
<keyword evidence="5" id="KW-0732">Signal</keyword>
<keyword evidence="4" id="KW-0964">Secreted</keyword>
<accession>A0A2Z5UZG9</accession>
<proteinExistence type="inferred from homology"/>
<dbReference type="Gene3D" id="3.40.50.880">
    <property type="match status" value="1"/>
</dbReference>
<dbReference type="EMBL" id="LC332918">
    <property type="protein sequence ID" value="BBB16566.1"/>
    <property type="molecule type" value="Genomic_DNA"/>
</dbReference>
<dbReference type="PANTHER" id="PTHR11315">
    <property type="entry name" value="PROTEASE FAMILY C26 GAMMA-GLUTAMYL HYDROLASE"/>
    <property type="match status" value="1"/>
</dbReference>
<evidence type="ECO:0000313" key="7">
    <source>
        <dbReference type="EMBL" id="BBB16566.1"/>
    </source>
</evidence>